<dbReference type="SMART" id="SM00342">
    <property type="entry name" value="HTH_ARAC"/>
    <property type="match status" value="1"/>
</dbReference>
<dbReference type="GO" id="GO:0003700">
    <property type="term" value="F:DNA-binding transcription factor activity"/>
    <property type="evidence" value="ECO:0007669"/>
    <property type="project" value="InterPro"/>
</dbReference>
<evidence type="ECO:0000313" key="6">
    <source>
        <dbReference type="Proteomes" id="UP000229757"/>
    </source>
</evidence>
<evidence type="ECO:0000259" key="4">
    <source>
        <dbReference type="PROSITE" id="PS01124"/>
    </source>
</evidence>
<keyword evidence="2" id="KW-0238">DNA-binding</keyword>
<gene>
    <name evidence="5" type="ORF">REIFOR_01307</name>
</gene>
<keyword evidence="6" id="KW-1185">Reference proteome</keyword>
<sequence length="331" mass="36525">MKSASNFKVSAGWKIILRDMEIDSQLVLAYAKLPCDLLSLEHATLKPIEYFRFWHGIEMAAGKRQVPLLLAAAISVEAFDPPVFAAICSPDLNTALARIKQYKPLIGPINLALSVGDRETSLIISCYGYGANLPSALQLSELVFFTQLARLATREFIVPSKVILPELPEDLAAYQAYFGCPLVAGDRVEVCFSARDAARPFLTANVPMWHVFAGALNKTLTELTTSANAVEKVQAVLMELLPTGVSSIEAVAEKLALSKRTLQRKLTDESDNYHSVLQTLRCDLAEHYLNRRHLSLGEISFLLGYQEVNSFIRAFTLWKGVSPGSYRAAEC</sequence>
<dbReference type="InterPro" id="IPR018060">
    <property type="entry name" value="HTH_AraC"/>
</dbReference>
<dbReference type="EMBL" id="CP011797">
    <property type="protein sequence ID" value="ATX76453.1"/>
    <property type="molecule type" value="Genomic_DNA"/>
</dbReference>
<protein>
    <submittedName>
        <fullName evidence="5">Transcriptional regulator, AraC family</fullName>
    </submittedName>
</protein>
<dbReference type="Gene3D" id="1.10.10.60">
    <property type="entry name" value="Homeodomain-like"/>
    <property type="match status" value="1"/>
</dbReference>
<dbReference type="PANTHER" id="PTHR47894:SF1">
    <property type="entry name" value="HTH-TYPE TRANSCRIPTIONAL REGULATOR VQSM"/>
    <property type="match status" value="1"/>
</dbReference>
<evidence type="ECO:0000256" key="3">
    <source>
        <dbReference type="ARBA" id="ARBA00023163"/>
    </source>
</evidence>
<dbReference type="InterPro" id="IPR009057">
    <property type="entry name" value="Homeodomain-like_sf"/>
</dbReference>
<dbReference type="Proteomes" id="UP000229757">
    <property type="component" value="Chromosome"/>
</dbReference>
<dbReference type="GO" id="GO:0005829">
    <property type="term" value="C:cytosol"/>
    <property type="evidence" value="ECO:0007669"/>
    <property type="project" value="TreeGrafter"/>
</dbReference>
<dbReference type="GO" id="GO:0000976">
    <property type="term" value="F:transcription cis-regulatory region binding"/>
    <property type="evidence" value="ECO:0007669"/>
    <property type="project" value="TreeGrafter"/>
</dbReference>
<evidence type="ECO:0000256" key="2">
    <source>
        <dbReference type="ARBA" id="ARBA00023125"/>
    </source>
</evidence>
<keyword evidence="1" id="KW-0805">Transcription regulation</keyword>
<dbReference type="PROSITE" id="PS01124">
    <property type="entry name" value="HTH_ARAC_FAMILY_2"/>
    <property type="match status" value="1"/>
</dbReference>
<dbReference type="InterPro" id="IPR032687">
    <property type="entry name" value="AraC-type_N"/>
</dbReference>
<dbReference type="OrthoDB" id="5722175at2"/>
<dbReference type="PANTHER" id="PTHR47894">
    <property type="entry name" value="HTH-TYPE TRANSCRIPTIONAL REGULATOR GADX"/>
    <property type="match status" value="1"/>
</dbReference>
<organism evidence="5 6">
    <name type="scientific">Reinekea forsetii</name>
    <dbReference type="NCBI Taxonomy" id="1336806"/>
    <lineage>
        <taxon>Bacteria</taxon>
        <taxon>Pseudomonadati</taxon>
        <taxon>Pseudomonadota</taxon>
        <taxon>Gammaproteobacteria</taxon>
        <taxon>Oceanospirillales</taxon>
        <taxon>Saccharospirillaceae</taxon>
        <taxon>Reinekea</taxon>
    </lineage>
</organism>
<evidence type="ECO:0000313" key="5">
    <source>
        <dbReference type="EMBL" id="ATX76453.1"/>
    </source>
</evidence>
<dbReference type="SUPFAM" id="SSF46689">
    <property type="entry name" value="Homeodomain-like"/>
    <property type="match status" value="1"/>
</dbReference>
<keyword evidence="3" id="KW-0804">Transcription</keyword>
<dbReference type="RefSeq" id="WP_100256792.1">
    <property type="nucleotide sequence ID" value="NZ_CP011797.1"/>
</dbReference>
<name>A0A2K8KNT0_9GAMM</name>
<feature type="domain" description="HTH araC/xylS-type" evidence="4">
    <location>
        <begin position="231"/>
        <end position="329"/>
    </location>
</feature>
<evidence type="ECO:0000256" key="1">
    <source>
        <dbReference type="ARBA" id="ARBA00023015"/>
    </source>
</evidence>
<proteinExistence type="predicted"/>
<dbReference type="KEGG" id="rfo:REIFOR_01307"/>
<reference evidence="5 6" key="1">
    <citation type="journal article" date="2017" name="Environ. Microbiol.">
        <title>Genomic and physiological analyses of 'Reinekea forsetii' reveal a versatile opportunistic lifestyle during spring algae blooms.</title>
        <authorList>
            <person name="Avci B."/>
            <person name="Hahnke R.L."/>
            <person name="Chafee M."/>
            <person name="Fischer T."/>
            <person name="Gruber-Vodicka H."/>
            <person name="Tegetmeyer H.E."/>
            <person name="Harder J."/>
            <person name="Fuchs B.M."/>
            <person name="Amann R.I."/>
            <person name="Teeling H."/>
        </authorList>
    </citation>
    <scope>NUCLEOTIDE SEQUENCE [LARGE SCALE GENOMIC DNA]</scope>
    <source>
        <strain evidence="5 6">Hel1_31_D35</strain>
    </source>
</reference>
<dbReference type="Pfam" id="PF12625">
    <property type="entry name" value="Arabinose_bd"/>
    <property type="match status" value="1"/>
</dbReference>
<dbReference type="AlphaFoldDB" id="A0A2K8KNT0"/>
<dbReference type="Pfam" id="PF12833">
    <property type="entry name" value="HTH_18"/>
    <property type="match status" value="1"/>
</dbReference>
<accession>A0A2K8KNT0</accession>